<reference evidence="5" key="1">
    <citation type="submission" date="2025-08" db="UniProtKB">
        <authorList>
            <consortium name="Ensembl"/>
        </authorList>
    </citation>
    <scope>IDENTIFICATION</scope>
</reference>
<dbReference type="GO" id="GO:0005886">
    <property type="term" value="C:plasma membrane"/>
    <property type="evidence" value="ECO:0007669"/>
    <property type="project" value="TreeGrafter"/>
</dbReference>
<evidence type="ECO:0000256" key="1">
    <source>
        <dbReference type="SAM" id="MobiDB-lite"/>
    </source>
</evidence>
<dbReference type="InterPro" id="IPR013783">
    <property type="entry name" value="Ig-like_fold"/>
</dbReference>
<dbReference type="OrthoDB" id="8805892at2759"/>
<dbReference type="Gene3D" id="2.60.40.10">
    <property type="entry name" value="Immunoglobulins"/>
    <property type="match status" value="1"/>
</dbReference>
<organism evidence="5 6">
    <name type="scientific">Paramormyrops kingsleyae</name>
    <dbReference type="NCBI Taxonomy" id="1676925"/>
    <lineage>
        <taxon>Eukaryota</taxon>
        <taxon>Metazoa</taxon>
        <taxon>Chordata</taxon>
        <taxon>Craniata</taxon>
        <taxon>Vertebrata</taxon>
        <taxon>Euteleostomi</taxon>
        <taxon>Actinopterygii</taxon>
        <taxon>Neopterygii</taxon>
        <taxon>Teleostei</taxon>
        <taxon>Osteoglossocephala</taxon>
        <taxon>Osteoglossomorpha</taxon>
        <taxon>Osteoglossiformes</taxon>
        <taxon>Mormyridae</taxon>
        <taxon>Paramormyrops</taxon>
    </lineage>
</organism>
<accession>A0A3B3QWQ5</accession>
<feature type="domain" description="Fibronectin type-III" evidence="4">
    <location>
        <begin position="23"/>
        <end position="126"/>
    </location>
</feature>
<feature type="compositionally biased region" description="Basic and acidic residues" evidence="1">
    <location>
        <begin position="328"/>
        <end position="346"/>
    </location>
</feature>
<dbReference type="InterPro" id="IPR050650">
    <property type="entry name" value="Type-II_Cytokine-TF_Rcpt"/>
</dbReference>
<feature type="chain" id="PRO_5017341985" evidence="3">
    <location>
        <begin position="23"/>
        <end position="565"/>
    </location>
</feature>
<keyword evidence="2" id="KW-1133">Transmembrane helix</keyword>
<dbReference type="InterPro" id="IPR015373">
    <property type="entry name" value="Interferon/interleukin_rcp_dom"/>
</dbReference>
<dbReference type="Pfam" id="PF09294">
    <property type="entry name" value="Interfer-bind"/>
    <property type="match status" value="1"/>
</dbReference>
<dbReference type="GeneID" id="111854950"/>
<evidence type="ECO:0000313" key="6">
    <source>
        <dbReference type="Proteomes" id="UP000261540"/>
    </source>
</evidence>
<keyword evidence="6" id="KW-1185">Reference proteome</keyword>
<dbReference type="STRING" id="1676925.ENSPKIP00000010553"/>
<evidence type="ECO:0000259" key="4">
    <source>
        <dbReference type="PROSITE" id="PS50853"/>
    </source>
</evidence>
<dbReference type="AlphaFoldDB" id="A0A3B3QWQ5"/>
<dbReference type="Ensembl" id="ENSPKIT00000034687.1">
    <property type="protein sequence ID" value="ENSPKIP00000010553.1"/>
    <property type="gene ID" value="ENSPKIG00000025235.1"/>
</dbReference>
<dbReference type="InterPro" id="IPR003961">
    <property type="entry name" value="FN3_dom"/>
</dbReference>
<evidence type="ECO:0000256" key="3">
    <source>
        <dbReference type="SAM" id="SignalP"/>
    </source>
</evidence>
<dbReference type="GeneTree" id="ENSGT00510000054245"/>
<proteinExistence type="predicted"/>
<feature type="region of interest" description="Disordered" evidence="1">
    <location>
        <begin position="372"/>
        <end position="404"/>
    </location>
</feature>
<feature type="signal peptide" evidence="3">
    <location>
        <begin position="1"/>
        <end position="22"/>
    </location>
</feature>
<dbReference type="InterPro" id="IPR036116">
    <property type="entry name" value="FN3_sf"/>
</dbReference>
<keyword evidence="3" id="KW-0732">Signal</keyword>
<feature type="transmembrane region" description="Helical" evidence="2">
    <location>
        <begin position="225"/>
        <end position="248"/>
    </location>
</feature>
<dbReference type="PANTHER" id="PTHR20859:SF94">
    <property type="entry name" value="CYTOKINE RECEPTOR FAMILY MEMBER B7"/>
    <property type="match status" value="1"/>
</dbReference>
<feature type="region of interest" description="Disordered" evidence="1">
    <location>
        <begin position="299"/>
        <end position="360"/>
    </location>
</feature>
<dbReference type="RefSeq" id="XP_023689246.1">
    <property type="nucleotide sequence ID" value="XM_023833478.2"/>
</dbReference>
<keyword evidence="2" id="KW-0812">Transmembrane</keyword>
<feature type="compositionally biased region" description="Polar residues" evidence="1">
    <location>
        <begin position="385"/>
        <end position="394"/>
    </location>
</feature>
<dbReference type="SUPFAM" id="SSF49265">
    <property type="entry name" value="Fibronectin type III"/>
    <property type="match status" value="2"/>
</dbReference>
<dbReference type="KEGG" id="pki:111854950"/>
<dbReference type="GO" id="GO:0004896">
    <property type="term" value="F:cytokine receptor activity"/>
    <property type="evidence" value="ECO:0007669"/>
    <property type="project" value="TreeGrafter"/>
</dbReference>
<keyword evidence="2" id="KW-0472">Membrane</keyword>
<dbReference type="Proteomes" id="UP000261540">
    <property type="component" value="Unplaced"/>
</dbReference>
<dbReference type="Pfam" id="PF01108">
    <property type="entry name" value="Tissue_fac"/>
    <property type="match status" value="1"/>
</dbReference>
<reference evidence="5" key="2">
    <citation type="submission" date="2025-09" db="UniProtKB">
        <authorList>
            <consortium name="Ensembl"/>
        </authorList>
    </citation>
    <scope>IDENTIFICATION</scope>
</reference>
<dbReference type="PANTHER" id="PTHR20859">
    <property type="entry name" value="INTERFERON/INTERLEUKIN RECEPTOR"/>
    <property type="match status" value="1"/>
</dbReference>
<dbReference type="PROSITE" id="PS50853">
    <property type="entry name" value="FN3"/>
    <property type="match status" value="1"/>
</dbReference>
<protein>
    <submittedName>
        <fullName evidence="5">Interleukin 10 receptor, alpha</fullName>
    </submittedName>
</protein>
<dbReference type="CTD" id="3587"/>
<sequence length="565" mass="62992">MDYLYSLYTVLFLTGFCGYTKGVNSNESLNISVSIWDGKVTLHWKAPEWVPPSSDYDIEMTPLRHGNANWMAVHHCNLTLVSCDLSDVVNETTHRYRVRVRVVTGQNNSTWSRIIINLRDSKLLPPVFSLSGNSSSMNVRIHTKPILKKIFKYGLNYYIYLQEKGNDKIMQNITWNSEEQIPEVSFSLLQWGREYCVRLRVEDRAGIAASEASEEQCLMLPLPEWYPFLVPTILICIVAVVFLVARFLHCFLREPEKLPITLKSPGTGWRPLTVREVSVEIVTDKGFLLVSRKSEEKTKKVTELMTAEESEERRDSMDSGVSMGQHSSEMDREARQDTVRRQKEDSGCGSLDDADGSAGRRGLEDLSVLQNKNENGSCAPHQPDSVASQYSDASNLDADDSGLTPEHLVPLLTQKLTQGSSEVQAGDQGQAEGAIQSDMDNCVAVSVGYRPSQLACVCSGQGQCLWCRVGGGQQQTEHDSQPVTHKRNSSTLFIQEEDLKMTVPQSTALLEQADLSFLTLSLPKDSTEVSPLLISMPQLSMLDNGLEFTPNVMPVSIYDMGLTFG</sequence>
<evidence type="ECO:0000313" key="5">
    <source>
        <dbReference type="Ensembl" id="ENSPKIP00000010553.1"/>
    </source>
</evidence>
<name>A0A3B3QWQ5_9TELE</name>
<evidence type="ECO:0000256" key="2">
    <source>
        <dbReference type="SAM" id="Phobius"/>
    </source>
</evidence>